<gene>
    <name evidence="1" type="ORF">GOP47_0022760</name>
</gene>
<dbReference type="AlphaFoldDB" id="A0A9D4U8B8"/>
<dbReference type="EMBL" id="JABFUD020000022">
    <property type="protein sequence ID" value="KAI5062221.1"/>
    <property type="molecule type" value="Genomic_DNA"/>
</dbReference>
<evidence type="ECO:0000313" key="2">
    <source>
        <dbReference type="Proteomes" id="UP000886520"/>
    </source>
</evidence>
<accession>A0A9D4U8B8</accession>
<keyword evidence="2" id="KW-1185">Reference proteome</keyword>
<sequence length="82" mass="8135">MDAGISTSDWAAMMATPFAALGDVGAARETFLAARAYDSKGLAVEMAAVGTSAGAATASTATRSTTVMAAEVVAQAACRCAW</sequence>
<evidence type="ECO:0000313" key="1">
    <source>
        <dbReference type="EMBL" id="KAI5062221.1"/>
    </source>
</evidence>
<name>A0A9D4U8B8_ADICA</name>
<comment type="caution">
    <text evidence="1">The sequence shown here is derived from an EMBL/GenBank/DDBJ whole genome shotgun (WGS) entry which is preliminary data.</text>
</comment>
<proteinExistence type="predicted"/>
<organism evidence="1 2">
    <name type="scientific">Adiantum capillus-veneris</name>
    <name type="common">Maidenhair fern</name>
    <dbReference type="NCBI Taxonomy" id="13818"/>
    <lineage>
        <taxon>Eukaryota</taxon>
        <taxon>Viridiplantae</taxon>
        <taxon>Streptophyta</taxon>
        <taxon>Embryophyta</taxon>
        <taxon>Tracheophyta</taxon>
        <taxon>Polypodiopsida</taxon>
        <taxon>Polypodiidae</taxon>
        <taxon>Polypodiales</taxon>
        <taxon>Pteridineae</taxon>
        <taxon>Pteridaceae</taxon>
        <taxon>Vittarioideae</taxon>
        <taxon>Adiantum</taxon>
    </lineage>
</organism>
<reference evidence="1" key="1">
    <citation type="submission" date="2021-01" db="EMBL/GenBank/DDBJ databases">
        <title>Adiantum capillus-veneris genome.</title>
        <authorList>
            <person name="Fang Y."/>
            <person name="Liao Q."/>
        </authorList>
    </citation>
    <scope>NUCLEOTIDE SEQUENCE</scope>
    <source>
        <strain evidence="1">H3</strain>
        <tissue evidence="1">Leaf</tissue>
    </source>
</reference>
<protein>
    <submittedName>
        <fullName evidence="1">Uncharacterized protein</fullName>
    </submittedName>
</protein>
<dbReference type="Proteomes" id="UP000886520">
    <property type="component" value="Chromosome 22"/>
</dbReference>